<keyword evidence="3" id="KW-0444">Lipid biosynthesis</keyword>
<keyword evidence="8" id="KW-0443">Lipid metabolism</keyword>
<dbReference type="SUPFAM" id="SSF54236">
    <property type="entry name" value="Ubiquitin-like"/>
    <property type="match status" value="1"/>
</dbReference>
<evidence type="ECO:0000256" key="10">
    <source>
        <dbReference type="SAM" id="Phobius"/>
    </source>
</evidence>
<dbReference type="InterPro" id="IPR039357">
    <property type="entry name" value="SRD5A/TECR"/>
</dbReference>
<dbReference type="InterPro" id="IPR001104">
    <property type="entry name" value="3-oxo-5_a-steroid_4-DH_C"/>
</dbReference>
<keyword evidence="7" id="KW-0560">Oxidoreductase</keyword>
<dbReference type="PANTHER" id="PTHR10556:SF28">
    <property type="entry name" value="VERY-LONG-CHAIN ENOYL-COA REDUCTASE"/>
    <property type="match status" value="1"/>
</dbReference>
<dbReference type="InterPro" id="IPR029071">
    <property type="entry name" value="Ubiquitin-like_domsf"/>
</dbReference>
<feature type="domain" description="Ubiquitin-like" evidence="11">
    <location>
        <begin position="4"/>
        <end position="83"/>
    </location>
</feature>
<evidence type="ECO:0000256" key="5">
    <source>
        <dbReference type="ARBA" id="ARBA00022857"/>
    </source>
</evidence>
<evidence type="ECO:0000256" key="6">
    <source>
        <dbReference type="ARBA" id="ARBA00022989"/>
    </source>
</evidence>
<feature type="transmembrane region" description="Helical" evidence="10">
    <location>
        <begin position="90"/>
        <end position="113"/>
    </location>
</feature>
<evidence type="ECO:0000256" key="7">
    <source>
        <dbReference type="ARBA" id="ARBA00023002"/>
    </source>
</evidence>
<accession>A0A8S1J3G2</accession>
<protein>
    <recommendedName>
        <fullName evidence="11">Ubiquitin-like domain-containing protein</fullName>
    </recommendedName>
</protein>
<keyword evidence="5" id="KW-0521">NADP</keyword>
<sequence>MAPIALQIQSRSGKTIVEGGVTIDADATVDELKKALHAKKKKWHPSRQRLTLPAKPGQKTGDALMLGVRLAEYGLEDGSTVVLKDLGPQIAYIAVFFWEYFGPLAVYPLFYFFPKLLYPFHREPVVHSIVQTMALAFWTAHYAKRILETFFVHRFSKGTMPLFNLFKNCSYYWGFAAMVSYFVNHPLYTPPDVTAASLLLGGAVVCQVSNLYCHILQKNLRKPGEKGYKVPHGFLFEYITCANYTCETLAWVLFGFATKTVAAFLFATVGGLQMAQWAGDKHRRLVKMFDGKESRPLYPKRWRMIPFLY</sequence>
<dbReference type="Proteomes" id="UP000708148">
    <property type="component" value="Unassembled WGS sequence"/>
</dbReference>
<evidence type="ECO:0000256" key="9">
    <source>
        <dbReference type="ARBA" id="ARBA00023136"/>
    </source>
</evidence>
<name>A0A8S1J3G2_9CHLO</name>
<evidence type="ECO:0000256" key="4">
    <source>
        <dbReference type="ARBA" id="ARBA00022692"/>
    </source>
</evidence>
<evidence type="ECO:0000259" key="11">
    <source>
        <dbReference type="PROSITE" id="PS50053"/>
    </source>
</evidence>
<keyword evidence="9 10" id="KW-0472">Membrane</keyword>
<comment type="subcellular location">
    <subcellularLocation>
        <location evidence="1">Endoplasmic reticulum membrane</location>
        <topology evidence="1">Multi-pass membrane protein</topology>
    </subcellularLocation>
</comment>
<gene>
    <name evidence="12" type="ORF">OSTQU699_LOCUS7034</name>
</gene>
<dbReference type="GO" id="GO:0016627">
    <property type="term" value="F:oxidoreductase activity, acting on the CH-CH group of donors"/>
    <property type="evidence" value="ECO:0007669"/>
    <property type="project" value="InterPro"/>
</dbReference>
<dbReference type="GO" id="GO:0042761">
    <property type="term" value="P:very long-chain fatty acid biosynthetic process"/>
    <property type="evidence" value="ECO:0007669"/>
    <property type="project" value="TreeGrafter"/>
</dbReference>
<evidence type="ECO:0000313" key="12">
    <source>
        <dbReference type="EMBL" id="CAD7701677.1"/>
    </source>
</evidence>
<organism evidence="12 13">
    <name type="scientific">Ostreobium quekettii</name>
    <dbReference type="NCBI Taxonomy" id="121088"/>
    <lineage>
        <taxon>Eukaryota</taxon>
        <taxon>Viridiplantae</taxon>
        <taxon>Chlorophyta</taxon>
        <taxon>core chlorophytes</taxon>
        <taxon>Ulvophyceae</taxon>
        <taxon>TCBD clade</taxon>
        <taxon>Bryopsidales</taxon>
        <taxon>Ostreobineae</taxon>
        <taxon>Ostreobiaceae</taxon>
        <taxon>Ostreobium</taxon>
    </lineage>
</organism>
<evidence type="ECO:0000313" key="13">
    <source>
        <dbReference type="Proteomes" id="UP000708148"/>
    </source>
</evidence>
<feature type="transmembrane region" description="Helical" evidence="10">
    <location>
        <begin position="125"/>
        <end position="143"/>
    </location>
</feature>
<dbReference type="Gene3D" id="3.10.20.90">
    <property type="entry name" value="Phosphatidylinositol 3-kinase Catalytic Subunit, Chain A, domain 1"/>
    <property type="match status" value="1"/>
</dbReference>
<comment type="similarity">
    <text evidence="2">Belongs to the steroid 5-alpha reductase family.</text>
</comment>
<dbReference type="PANTHER" id="PTHR10556">
    <property type="entry name" value="3-OXO-5-ALPHA-STEROID 4-DEHYDROGENASE"/>
    <property type="match status" value="1"/>
</dbReference>
<dbReference type="PROSITE" id="PS50053">
    <property type="entry name" value="UBIQUITIN_2"/>
    <property type="match status" value="1"/>
</dbReference>
<keyword evidence="13" id="KW-1185">Reference proteome</keyword>
<dbReference type="InterPro" id="IPR000626">
    <property type="entry name" value="Ubiquitin-like_dom"/>
</dbReference>
<feature type="transmembrane region" description="Helical" evidence="10">
    <location>
        <begin position="164"/>
        <end position="183"/>
    </location>
</feature>
<reference evidence="12" key="1">
    <citation type="submission" date="2020-12" db="EMBL/GenBank/DDBJ databases">
        <authorList>
            <person name="Iha C."/>
        </authorList>
    </citation>
    <scope>NUCLEOTIDE SEQUENCE</scope>
</reference>
<evidence type="ECO:0000256" key="2">
    <source>
        <dbReference type="ARBA" id="ARBA00007742"/>
    </source>
</evidence>
<keyword evidence="4 10" id="KW-0812">Transmembrane</keyword>
<dbReference type="GO" id="GO:0005789">
    <property type="term" value="C:endoplasmic reticulum membrane"/>
    <property type="evidence" value="ECO:0007669"/>
    <property type="project" value="UniProtKB-SubCell"/>
</dbReference>
<dbReference type="Pfam" id="PF02544">
    <property type="entry name" value="Steroid_dh"/>
    <property type="match status" value="1"/>
</dbReference>
<comment type="caution">
    <text evidence="12">The sequence shown here is derived from an EMBL/GenBank/DDBJ whole genome shotgun (WGS) entry which is preliminary data.</text>
</comment>
<feature type="transmembrane region" description="Helical" evidence="10">
    <location>
        <begin position="260"/>
        <end position="279"/>
    </location>
</feature>
<dbReference type="EMBL" id="CAJHUC010001605">
    <property type="protein sequence ID" value="CAD7701677.1"/>
    <property type="molecule type" value="Genomic_DNA"/>
</dbReference>
<dbReference type="OrthoDB" id="540503at2759"/>
<keyword evidence="6 10" id="KW-1133">Transmembrane helix</keyword>
<dbReference type="PROSITE" id="PS50244">
    <property type="entry name" value="S5A_REDUCTASE"/>
    <property type="match status" value="1"/>
</dbReference>
<proteinExistence type="inferred from homology"/>
<evidence type="ECO:0000256" key="3">
    <source>
        <dbReference type="ARBA" id="ARBA00022516"/>
    </source>
</evidence>
<dbReference type="AlphaFoldDB" id="A0A8S1J3G2"/>
<evidence type="ECO:0000256" key="8">
    <source>
        <dbReference type="ARBA" id="ARBA00023098"/>
    </source>
</evidence>
<feature type="transmembrane region" description="Helical" evidence="10">
    <location>
        <begin position="195"/>
        <end position="213"/>
    </location>
</feature>
<evidence type="ECO:0000256" key="1">
    <source>
        <dbReference type="ARBA" id="ARBA00004477"/>
    </source>
</evidence>